<evidence type="ECO:0000313" key="1">
    <source>
        <dbReference type="EMBL" id="KAJ6795818.1"/>
    </source>
</evidence>
<accession>A0AAX6DVN4</accession>
<reference evidence="1" key="1">
    <citation type="journal article" date="2023" name="GigaByte">
        <title>Genome assembly of the bearded iris, Iris pallida Lam.</title>
        <authorList>
            <person name="Bruccoleri R.E."/>
            <person name="Oakeley E.J."/>
            <person name="Faust A.M.E."/>
            <person name="Altorfer M."/>
            <person name="Dessus-Babus S."/>
            <person name="Burckhardt D."/>
            <person name="Oertli M."/>
            <person name="Naumann U."/>
            <person name="Petersen F."/>
            <person name="Wong J."/>
        </authorList>
    </citation>
    <scope>NUCLEOTIDE SEQUENCE</scope>
    <source>
        <strain evidence="1">GSM-AAB239-AS_SAM_17_03QT</strain>
    </source>
</reference>
<proteinExistence type="predicted"/>
<name>A0AAX6DVN4_IRIPA</name>
<protein>
    <submittedName>
        <fullName evidence="1">Uncharacterized protein</fullName>
    </submittedName>
</protein>
<keyword evidence="2" id="KW-1185">Reference proteome</keyword>
<gene>
    <name evidence="1" type="ORF">M6B38_226160</name>
</gene>
<reference evidence="1" key="2">
    <citation type="submission" date="2023-04" db="EMBL/GenBank/DDBJ databases">
        <authorList>
            <person name="Bruccoleri R.E."/>
            <person name="Oakeley E.J."/>
            <person name="Faust A.-M."/>
            <person name="Dessus-Babus S."/>
            <person name="Altorfer M."/>
            <person name="Burckhardt D."/>
            <person name="Oertli M."/>
            <person name="Naumann U."/>
            <person name="Petersen F."/>
            <person name="Wong J."/>
        </authorList>
    </citation>
    <scope>NUCLEOTIDE SEQUENCE</scope>
    <source>
        <strain evidence="1">GSM-AAB239-AS_SAM_17_03QT</strain>
        <tissue evidence="1">Leaf</tissue>
    </source>
</reference>
<sequence>MLGVRPIVYKECESRTKSRSVHIRLLESVCLLLGPRLTQHRFLWTLD</sequence>
<evidence type="ECO:0000313" key="2">
    <source>
        <dbReference type="Proteomes" id="UP001140949"/>
    </source>
</evidence>
<dbReference type="Proteomes" id="UP001140949">
    <property type="component" value="Unassembled WGS sequence"/>
</dbReference>
<organism evidence="1 2">
    <name type="scientific">Iris pallida</name>
    <name type="common">Sweet iris</name>
    <dbReference type="NCBI Taxonomy" id="29817"/>
    <lineage>
        <taxon>Eukaryota</taxon>
        <taxon>Viridiplantae</taxon>
        <taxon>Streptophyta</taxon>
        <taxon>Embryophyta</taxon>
        <taxon>Tracheophyta</taxon>
        <taxon>Spermatophyta</taxon>
        <taxon>Magnoliopsida</taxon>
        <taxon>Liliopsida</taxon>
        <taxon>Asparagales</taxon>
        <taxon>Iridaceae</taxon>
        <taxon>Iridoideae</taxon>
        <taxon>Irideae</taxon>
        <taxon>Iris</taxon>
    </lineage>
</organism>
<comment type="caution">
    <text evidence="1">The sequence shown here is derived from an EMBL/GenBank/DDBJ whole genome shotgun (WGS) entry which is preliminary data.</text>
</comment>
<dbReference type="EMBL" id="JANAVB010041769">
    <property type="protein sequence ID" value="KAJ6795818.1"/>
    <property type="molecule type" value="Genomic_DNA"/>
</dbReference>
<dbReference type="AlphaFoldDB" id="A0AAX6DVN4"/>